<dbReference type="CDD" id="cd00761">
    <property type="entry name" value="Glyco_tranf_GTA_type"/>
    <property type="match status" value="1"/>
</dbReference>
<keyword evidence="3" id="KW-1185">Reference proteome</keyword>
<dbReference type="RefSeq" id="WP_087252859.1">
    <property type="nucleotide sequence ID" value="NZ_JACJKH010000002.1"/>
</dbReference>
<dbReference type="EMBL" id="JACJKH010000002">
    <property type="protein sequence ID" value="MBM6742923.1"/>
    <property type="molecule type" value="Genomic_DNA"/>
</dbReference>
<dbReference type="Proteomes" id="UP000775686">
    <property type="component" value="Unassembled WGS sequence"/>
</dbReference>
<dbReference type="Gene3D" id="3.90.550.10">
    <property type="entry name" value="Spore Coat Polysaccharide Biosynthesis Protein SpsA, Chain A"/>
    <property type="match status" value="1"/>
</dbReference>
<proteinExistence type="predicted"/>
<dbReference type="PANTHER" id="PTHR43685">
    <property type="entry name" value="GLYCOSYLTRANSFERASE"/>
    <property type="match status" value="1"/>
</dbReference>
<comment type="caution">
    <text evidence="2">The sequence shown here is derived from an EMBL/GenBank/DDBJ whole genome shotgun (WGS) entry which is preliminary data.</text>
</comment>
<reference evidence="2 3" key="1">
    <citation type="journal article" date="2021" name="Sci. Rep.">
        <title>The distribution of antibiotic resistance genes in chicken gut microbiota commensals.</title>
        <authorList>
            <person name="Juricova H."/>
            <person name="Matiasovicova J."/>
            <person name="Kubasova T."/>
            <person name="Cejkova D."/>
            <person name="Rychlik I."/>
        </authorList>
    </citation>
    <scope>NUCLEOTIDE SEQUENCE [LARGE SCALE GENOMIC DNA]</scope>
    <source>
        <strain evidence="2 3">An770</strain>
    </source>
</reference>
<protein>
    <submittedName>
        <fullName evidence="2">Glycosyltransferase family 2 protein</fullName>
    </submittedName>
</protein>
<evidence type="ECO:0000259" key="1">
    <source>
        <dbReference type="Pfam" id="PF00535"/>
    </source>
</evidence>
<feature type="domain" description="Glycosyltransferase 2-like" evidence="1">
    <location>
        <begin position="11"/>
        <end position="139"/>
    </location>
</feature>
<dbReference type="PANTHER" id="PTHR43685:SF2">
    <property type="entry name" value="GLYCOSYLTRANSFERASE 2-LIKE DOMAIN-CONTAINING PROTEIN"/>
    <property type="match status" value="1"/>
</dbReference>
<sequence>MYRIADDVEAVVTSFNQGEMLRDAVQSLCGQTVLPSRIIIVDDGSTDETSILILEQIQEDTKRPVPVSVIRRSNSGVSAARNTGLCEVKTSMALILDGDDKLEPEFLEKVSHMLREDPSMVAASSWMRTFGVLDAVVKPSGGPVKNFLSRNCCPASHILRKEVWEVCGGYDESMRSGFEDWDFFLNLLETRPDAWIGIVPEPLLDYRTAPASANVKSMSKRLELMRYLIDKHFRSYQEHLADAILGIEAISMSRLDGWEREMLHMLESGQKPGNNSEEFLRHPSYGDGGMAAAVRIASRFDVKASDNE</sequence>
<name>A0ABS2ED88_9FIRM</name>
<organism evidence="2 3">
    <name type="scientific">Drancourtella massiliensis</name>
    <dbReference type="NCBI Taxonomy" id="1632013"/>
    <lineage>
        <taxon>Bacteria</taxon>
        <taxon>Bacillati</taxon>
        <taxon>Bacillota</taxon>
        <taxon>Clostridia</taxon>
        <taxon>Eubacteriales</taxon>
        <taxon>Oscillospiraceae</taxon>
        <taxon>Drancourtella</taxon>
    </lineage>
</organism>
<dbReference type="InterPro" id="IPR050834">
    <property type="entry name" value="Glycosyltransf_2"/>
</dbReference>
<dbReference type="InterPro" id="IPR001173">
    <property type="entry name" value="Glyco_trans_2-like"/>
</dbReference>
<gene>
    <name evidence="2" type="ORF">H6A32_01130</name>
</gene>
<dbReference type="InterPro" id="IPR029044">
    <property type="entry name" value="Nucleotide-diphossugar_trans"/>
</dbReference>
<dbReference type="SUPFAM" id="SSF53448">
    <property type="entry name" value="Nucleotide-diphospho-sugar transferases"/>
    <property type="match status" value="1"/>
</dbReference>
<accession>A0ABS2ED88</accession>
<evidence type="ECO:0000313" key="3">
    <source>
        <dbReference type="Proteomes" id="UP000775686"/>
    </source>
</evidence>
<dbReference type="Pfam" id="PF00535">
    <property type="entry name" value="Glycos_transf_2"/>
    <property type="match status" value="1"/>
</dbReference>
<evidence type="ECO:0000313" key="2">
    <source>
        <dbReference type="EMBL" id="MBM6742923.1"/>
    </source>
</evidence>